<evidence type="ECO:0000256" key="2">
    <source>
        <dbReference type="ARBA" id="ARBA00023150"/>
    </source>
</evidence>
<dbReference type="GO" id="GO:0097163">
    <property type="term" value="F:sulfur carrier activity"/>
    <property type="evidence" value="ECO:0007669"/>
    <property type="project" value="UniProtKB-UniRule"/>
</dbReference>
<evidence type="ECO:0000313" key="4">
    <source>
        <dbReference type="EMBL" id="BAM03820.1"/>
    </source>
</evidence>
<keyword evidence="5" id="KW-1185">Reference proteome</keyword>
<gene>
    <name evidence="3 4" type="primary">fdhD</name>
    <name evidence="4" type="ordered locus">PSMK_16610</name>
</gene>
<dbReference type="eggNOG" id="COG1526">
    <property type="taxonomic scope" value="Bacteria"/>
</dbReference>
<dbReference type="NCBIfam" id="TIGR00129">
    <property type="entry name" value="fdhD_narQ"/>
    <property type="match status" value="1"/>
</dbReference>
<sequence>MADALTEPVRVLRLGCGVAAEATDAVAREEPLEIRLDNEAVAVTMRTPGPPGSDEELAAGMLLAEGLIDHRDQLAGLAPCARSASGSVLNAYSAAGHTPDRSRLARRGPVAASCGVCGKASIEAIHRSIPPLPPSGGSVTASALAGFPARLAERQPGFAATGGVHAAGLFFPGGDAIVREDVGRHNAVDRVLGHALLDGRDNADAVLFESGRVSFEIVQKALASRVRVLAAVGPPTSLAVEFAADSGITLVGFLRRDRMNVYTHTHRVEPAG</sequence>
<comment type="function">
    <text evidence="3">Required for formate dehydrogenase (FDH) activity. Acts as a sulfur carrier protein that transfers sulfur from IscS to the molybdenum cofactor prior to its insertion into FDH.</text>
</comment>
<dbReference type="PANTHER" id="PTHR30592:SF1">
    <property type="entry name" value="SULFUR CARRIER PROTEIN FDHD"/>
    <property type="match status" value="1"/>
</dbReference>
<evidence type="ECO:0000256" key="1">
    <source>
        <dbReference type="ARBA" id="ARBA00022490"/>
    </source>
</evidence>
<dbReference type="Pfam" id="PF02634">
    <property type="entry name" value="FdhD-NarQ"/>
    <property type="match status" value="1"/>
</dbReference>
<keyword evidence="1 3" id="KW-0963">Cytoplasm</keyword>
<dbReference type="InterPro" id="IPR003786">
    <property type="entry name" value="FdhD"/>
</dbReference>
<dbReference type="SUPFAM" id="SSF53927">
    <property type="entry name" value="Cytidine deaminase-like"/>
    <property type="match status" value="1"/>
</dbReference>
<dbReference type="GO" id="GO:0005737">
    <property type="term" value="C:cytoplasm"/>
    <property type="evidence" value="ECO:0007669"/>
    <property type="project" value="UniProtKB-SubCell"/>
</dbReference>
<accession>I0IEY2</accession>
<evidence type="ECO:0000313" key="5">
    <source>
        <dbReference type="Proteomes" id="UP000007881"/>
    </source>
</evidence>
<dbReference type="AlphaFoldDB" id="I0IEY2"/>
<protein>
    <recommendedName>
        <fullName evidence="3">Sulfur carrier protein FdhD</fullName>
    </recommendedName>
</protein>
<dbReference type="STRING" id="1142394.PSMK_16610"/>
<evidence type="ECO:0000256" key="3">
    <source>
        <dbReference type="HAMAP-Rule" id="MF_00187"/>
    </source>
</evidence>
<dbReference type="EMBL" id="AP012338">
    <property type="protein sequence ID" value="BAM03820.1"/>
    <property type="molecule type" value="Genomic_DNA"/>
</dbReference>
<comment type="subcellular location">
    <subcellularLocation>
        <location evidence="3">Cytoplasm</location>
    </subcellularLocation>
</comment>
<proteinExistence type="inferred from homology"/>
<dbReference type="HOGENOM" id="CLU_056887_3_0_0"/>
<dbReference type="Gene3D" id="3.40.140.10">
    <property type="entry name" value="Cytidine Deaminase, domain 2"/>
    <property type="match status" value="1"/>
</dbReference>
<dbReference type="PANTHER" id="PTHR30592">
    <property type="entry name" value="FORMATE DEHYDROGENASE"/>
    <property type="match status" value="1"/>
</dbReference>
<comment type="similarity">
    <text evidence="3">Belongs to the FdhD family.</text>
</comment>
<dbReference type="InterPro" id="IPR016193">
    <property type="entry name" value="Cytidine_deaminase-like"/>
</dbReference>
<feature type="active site" description="Cysteine persulfide intermediate" evidence="3">
    <location>
        <position position="114"/>
    </location>
</feature>
<organism evidence="4 5">
    <name type="scientific">Phycisphaera mikurensis (strain NBRC 102666 / KCTC 22515 / FYK2301M01)</name>
    <dbReference type="NCBI Taxonomy" id="1142394"/>
    <lineage>
        <taxon>Bacteria</taxon>
        <taxon>Pseudomonadati</taxon>
        <taxon>Planctomycetota</taxon>
        <taxon>Phycisphaerae</taxon>
        <taxon>Phycisphaerales</taxon>
        <taxon>Phycisphaeraceae</taxon>
        <taxon>Phycisphaera</taxon>
    </lineage>
</organism>
<dbReference type="HAMAP" id="MF_00187">
    <property type="entry name" value="FdhD"/>
    <property type="match status" value="1"/>
</dbReference>
<dbReference type="PIRSF" id="PIRSF015626">
    <property type="entry name" value="FdhD"/>
    <property type="match status" value="1"/>
</dbReference>
<dbReference type="KEGG" id="phm:PSMK_16610"/>
<dbReference type="GO" id="GO:0016783">
    <property type="term" value="F:sulfurtransferase activity"/>
    <property type="evidence" value="ECO:0007669"/>
    <property type="project" value="InterPro"/>
</dbReference>
<dbReference type="OrthoDB" id="9782042at2"/>
<feature type="binding site" evidence="3">
    <location>
        <begin position="253"/>
        <end position="258"/>
    </location>
    <ligand>
        <name>Mo-bis(molybdopterin guanine dinucleotide)</name>
        <dbReference type="ChEBI" id="CHEBI:60539"/>
    </ligand>
</feature>
<reference evidence="4 5" key="1">
    <citation type="submission" date="2012-02" db="EMBL/GenBank/DDBJ databases">
        <title>Complete genome sequence of Phycisphaera mikurensis NBRC 102666.</title>
        <authorList>
            <person name="Ankai A."/>
            <person name="Hosoyama A."/>
            <person name="Terui Y."/>
            <person name="Sekine M."/>
            <person name="Fukai R."/>
            <person name="Kato Y."/>
            <person name="Nakamura S."/>
            <person name="Yamada-Narita S."/>
            <person name="Kawakoshi A."/>
            <person name="Fukunaga Y."/>
            <person name="Yamazaki S."/>
            <person name="Fujita N."/>
        </authorList>
    </citation>
    <scope>NUCLEOTIDE SEQUENCE [LARGE SCALE GENOMIC DNA]</scope>
    <source>
        <strain evidence="5">NBRC 102666 / KCTC 22515 / FYK2301M01</strain>
    </source>
</reference>
<dbReference type="Gene3D" id="3.10.20.10">
    <property type="match status" value="1"/>
</dbReference>
<keyword evidence="2 3" id="KW-0501">Molybdenum cofactor biosynthesis</keyword>
<name>I0IEY2_PHYMF</name>
<dbReference type="GO" id="GO:0006777">
    <property type="term" value="P:Mo-molybdopterin cofactor biosynthetic process"/>
    <property type="evidence" value="ECO:0007669"/>
    <property type="project" value="UniProtKB-UniRule"/>
</dbReference>
<dbReference type="RefSeq" id="WP_014437038.1">
    <property type="nucleotide sequence ID" value="NC_017080.1"/>
</dbReference>
<dbReference type="Proteomes" id="UP000007881">
    <property type="component" value="Chromosome"/>
</dbReference>